<sequence>MPSALSARCVGSSYCCCCQPQRCQDLQEKDDRKNNRVAVRSVGCLETERTSWLSSSNISDASKQQPGVLQWHQDLDQHWEPQRVQVLCMRMMVSPSGEGKYFSGGISHHLATGGANTASISNAKHKSVKGK</sequence>
<dbReference type="Proteomes" id="UP000190648">
    <property type="component" value="Unassembled WGS sequence"/>
</dbReference>
<reference evidence="1 2" key="1">
    <citation type="submission" date="2016-02" db="EMBL/GenBank/DDBJ databases">
        <title>Band-tailed pigeon sequencing and assembly.</title>
        <authorList>
            <person name="Soares A.E."/>
            <person name="Novak B.J."/>
            <person name="Rice E.S."/>
            <person name="O'Connell B."/>
            <person name="Chang D."/>
            <person name="Weber S."/>
            <person name="Shapiro B."/>
        </authorList>
    </citation>
    <scope>NUCLEOTIDE SEQUENCE [LARGE SCALE GENOMIC DNA]</scope>
    <source>
        <strain evidence="1">BTP2013</strain>
        <tissue evidence="1">Blood</tissue>
    </source>
</reference>
<gene>
    <name evidence="1" type="ORF">AV530_019471</name>
</gene>
<keyword evidence="2" id="KW-1185">Reference proteome</keyword>
<dbReference type="EMBL" id="LSYS01007908">
    <property type="protein sequence ID" value="OPJ70291.1"/>
    <property type="molecule type" value="Genomic_DNA"/>
</dbReference>
<protein>
    <submittedName>
        <fullName evidence="1">Uncharacterized protein</fullName>
    </submittedName>
</protein>
<name>A0A1V4JDN4_PATFA</name>
<dbReference type="AlphaFoldDB" id="A0A1V4JDN4"/>
<organism evidence="1 2">
    <name type="scientific">Patagioenas fasciata monilis</name>
    <dbReference type="NCBI Taxonomy" id="372326"/>
    <lineage>
        <taxon>Eukaryota</taxon>
        <taxon>Metazoa</taxon>
        <taxon>Chordata</taxon>
        <taxon>Craniata</taxon>
        <taxon>Vertebrata</taxon>
        <taxon>Euteleostomi</taxon>
        <taxon>Archelosauria</taxon>
        <taxon>Archosauria</taxon>
        <taxon>Dinosauria</taxon>
        <taxon>Saurischia</taxon>
        <taxon>Theropoda</taxon>
        <taxon>Coelurosauria</taxon>
        <taxon>Aves</taxon>
        <taxon>Neognathae</taxon>
        <taxon>Neoaves</taxon>
        <taxon>Columbimorphae</taxon>
        <taxon>Columbiformes</taxon>
        <taxon>Columbidae</taxon>
        <taxon>Patagioenas</taxon>
    </lineage>
</organism>
<proteinExistence type="predicted"/>
<evidence type="ECO:0000313" key="2">
    <source>
        <dbReference type="Proteomes" id="UP000190648"/>
    </source>
</evidence>
<comment type="caution">
    <text evidence="1">The sequence shown here is derived from an EMBL/GenBank/DDBJ whole genome shotgun (WGS) entry which is preliminary data.</text>
</comment>
<evidence type="ECO:0000313" key="1">
    <source>
        <dbReference type="EMBL" id="OPJ70291.1"/>
    </source>
</evidence>
<accession>A0A1V4JDN4</accession>